<evidence type="ECO:0000256" key="1">
    <source>
        <dbReference type="ARBA" id="ARBA00022737"/>
    </source>
</evidence>
<proteinExistence type="predicted"/>
<accession>A0A7X4W2S8</accession>
<dbReference type="InterPro" id="IPR013360">
    <property type="entry name" value="Pilus_4_PilW"/>
</dbReference>
<dbReference type="InterPro" id="IPR011990">
    <property type="entry name" value="TPR-like_helical_dom_sf"/>
</dbReference>
<feature type="signal peptide" evidence="4">
    <location>
        <begin position="1"/>
        <end position="25"/>
    </location>
</feature>
<keyword evidence="2 3" id="KW-0802">TPR repeat</keyword>
<dbReference type="PROSITE" id="PS50005">
    <property type="entry name" value="TPR"/>
    <property type="match status" value="3"/>
</dbReference>
<dbReference type="AlphaFoldDB" id="A0A7X4W2S8"/>
<feature type="chain" id="PRO_5031350392" evidence="4">
    <location>
        <begin position="26"/>
        <end position="249"/>
    </location>
</feature>
<evidence type="ECO:0000256" key="4">
    <source>
        <dbReference type="SAM" id="SignalP"/>
    </source>
</evidence>
<dbReference type="PANTHER" id="PTHR45586">
    <property type="entry name" value="TPR REPEAT-CONTAINING PROTEIN PA4667"/>
    <property type="match status" value="1"/>
</dbReference>
<dbReference type="EMBL" id="WUTS01000001">
    <property type="protein sequence ID" value="NAW14008.1"/>
    <property type="molecule type" value="Genomic_DNA"/>
</dbReference>
<comment type="caution">
    <text evidence="5">The sequence shown here is derived from an EMBL/GenBank/DDBJ whole genome shotgun (WGS) entry which is preliminary data.</text>
</comment>
<dbReference type="RefSeq" id="WP_161424009.1">
    <property type="nucleotide sequence ID" value="NZ_JARWMY010000001.1"/>
</dbReference>
<keyword evidence="4" id="KW-0732">Signal</keyword>
<organism evidence="5 6">
    <name type="scientific">Halomonas icarae</name>
    <dbReference type="NCBI Taxonomy" id="2691040"/>
    <lineage>
        <taxon>Bacteria</taxon>
        <taxon>Pseudomonadati</taxon>
        <taxon>Pseudomonadota</taxon>
        <taxon>Gammaproteobacteria</taxon>
        <taxon>Oceanospirillales</taxon>
        <taxon>Halomonadaceae</taxon>
        <taxon>Halomonas</taxon>
    </lineage>
</organism>
<evidence type="ECO:0000256" key="3">
    <source>
        <dbReference type="PROSITE-ProRule" id="PRU00339"/>
    </source>
</evidence>
<dbReference type="Pfam" id="PF13428">
    <property type="entry name" value="TPR_14"/>
    <property type="match status" value="1"/>
</dbReference>
<dbReference type="SMART" id="SM00028">
    <property type="entry name" value="TPR"/>
    <property type="match status" value="3"/>
</dbReference>
<dbReference type="Pfam" id="PF13424">
    <property type="entry name" value="TPR_12"/>
    <property type="match status" value="1"/>
</dbReference>
<dbReference type="NCBIfam" id="TIGR02521">
    <property type="entry name" value="type_IV_pilW"/>
    <property type="match status" value="1"/>
</dbReference>
<dbReference type="Gene3D" id="1.25.40.10">
    <property type="entry name" value="Tetratricopeptide repeat domain"/>
    <property type="match status" value="1"/>
</dbReference>
<dbReference type="SUPFAM" id="SSF48452">
    <property type="entry name" value="TPR-like"/>
    <property type="match status" value="1"/>
</dbReference>
<dbReference type="PROSITE" id="PS51257">
    <property type="entry name" value="PROKAR_LIPOPROTEIN"/>
    <property type="match status" value="1"/>
</dbReference>
<evidence type="ECO:0000313" key="6">
    <source>
        <dbReference type="Proteomes" id="UP000448235"/>
    </source>
</evidence>
<sequence length="249" mass="27448">MIRRSRLTGSSLLPLAALLGSLWLAGCATQSQGIASAESETSPADAYTQLGVAYLERNNLRRAMGALDRALEIAPDDPEALQAMAMVYQRQGEETLADETFRRALTADADLTRARNNYAAFLYARGRVREACDQLERASKDAQYPNRAQLFANLGQCHRELGEVPEARQNLLRAQEIDPRAPRSYFTLAELEYAENQLPQARAQIEAFMRLAGPRPEALRLASDIARAQGDGTTAAFYTQQLEGRGTTP</sequence>
<feature type="repeat" description="TPR" evidence="3">
    <location>
        <begin position="44"/>
        <end position="77"/>
    </location>
</feature>
<dbReference type="PANTHER" id="PTHR45586:SF1">
    <property type="entry name" value="LIPOPOLYSACCHARIDE ASSEMBLY PROTEIN B"/>
    <property type="match status" value="1"/>
</dbReference>
<feature type="repeat" description="TPR" evidence="3">
    <location>
        <begin position="78"/>
        <end position="111"/>
    </location>
</feature>
<dbReference type="Proteomes" id="UP000448235">
    <property type="component" value="Unassembled WGS sequence"/>
</dbReference>
<reference evidence="5 6" key="1">
    <citation type="submission" date="2019-12" db="EMBL/GenBank/DDBJ databases">
        <title>Draft genome sequencing of Halomonas icarensis D1-1.</title>
        <authorList>
            <person name="Pandiyan K."/>
            <person name="Kushwaha P."/>
            <person name="Gowdham M."/>
            <person name="Chakdar H."/>
            <person name="Singh A."/>
            <person name="Kumar M."/>
            <person name="Saxena A.K."/>
        </authorList>
    </citation>
    <scope>NUCLEOTIDE SEQUENCE [LARGE SCALE GENOMIC DNA]</scope>
    <source>
        <strain evidence="5 6">D1-1</strain>
    </source>
</reference>
<protein>
    <submittedName>
        <fullName evidence="5">Type IV pilus biogenesis/stability protein PilW</fullName>
    </submittedName>
</protein>
<dbReference type="InterPro" id="IPR051012">
    <property type="entry name" value="CellSynth/LPSAsmb/PSIAsmb"/>
</dbReference>
<dbReference type="PROSITE" id="PS50293">
    <property type="entry name" value="TPR_REGION"/>
    <property type="match status" value="1"/>
</dbReference>
<dbReference type="InterPro" id="IPR019734">
    <property type="entry name" value="TPR_rpt"/>
</dbReference>
<evidence type="ECO:0000256" key="2">
    <source>
        <dbReference type="ARBA" id="ARBA00022803"/>
    </source>
</evidence>
<feature type="repeat" description="TPR" evidence="3">
    <location>
        <begin position="148"/>
        <end position="181"/>
    </location>
</feature>
<keyword evidence="1" id="KW-0677">Repeat</keyword>
<name>A0A7X4W2S8_9GAMM</name>
<keyword evidence="6" id="KW-1185">Reference proteome</keyword>
<gene>
    <name evidence="5" type="primary">pilW</name>
    <name evidence="5" type="ORF">GRB80_14310</name>
</gene>
<evidence type="ECO:0000313" key="5">
    <source>
        <dbReference type="EMBL" id="NAW14008.1"/>
    </source>
</evidence>